<dbReference type="SUPFAM" id="SSF88659">
    <property type="entry name" value="Sigma3 and sigma4 domains of RNA polymerase sigma factors"/>
    <property type="match status" value="1"/>
</dbReference>
<accession>A0AAE6MGP4</accession>
<keyword evidence="4" id="KW-0804">Transcription</keyword>
<dbReference type="Pfam" id="PF08281">
    <property type="entry name" value="Sigma70_r4_2"/>
    <property type="match status" value="1"/>
</dbReference>
<sequence>MKPIELNHTDDVLLLQQIEQGSQHAFNLLYEKHWGNAYSEAYKRLKDSDQAKDIVQEVFTHIWLKKESLRIHNLPAYLTVAIRNKVFKLVEKQKIIHPFFDVIDDLPASCQQADDNLLWKEFLISYEALLNTLPPKRQIIFRLHYQNDLPTKEIAAQLGLTRKTVQNQLLKAIEKLKVSLLPFLSLLIILFGAIK</sequence>
<evidence type="ECO:0000313" key="8">
    <source>
        <dbReference type="EMBL" id="QTE48868.1"/>
    </source>
</evidence>
<dbReference type="PANTHER" id="PTHR43133:SF46">
    <property type="entry name" value="RNA POLYMERASE SIGMA-70 FACTOR ECF SUBFAMILY"/>
    <property type="match status" value="1"/>
</dbReference>
<dbReference type="GO" id="GO:0006352">
    <property type="term" value="P:DNA-templated transcription initiation"/>
    <property type="evidence" value="ECO:0007669"/>
    <property type="project" value="InterPro"/>
</dbReference>
<evidence type="ECO:0000313" key="10">
    <source>
        <dbReference type="Proteomes" id="UP000663940"/>
    </source>
</evidence>
<dbReference type="EMBL" id="CP071880">
    <property type="protein sequence ID" value="QTE48868.1"/>
    <property type="molecule type" value="Genomic_DNA"/>
</dbReference>
<dbReference type="Pfam" id="PF04542">
    <property type="entry name" value="Sigma70_r2"/>
    <property type="match status" value="1"/>
</dbReference>
<evidence type="ECO:0000313" key="9">
    <source>
        <dbReference type="Proteomes" id="UP000250557"/>
    </source>
</evidence>
<keyword evidence="10" id="KW-1185">Reference proteome</keyword>
<keyword evidence="2" id="KW-0805">Transcription regulation</keyword>
<feature type="domain" description="RNA polymerase sigma factor 70 region 4 type 2" evidence="6">
    <location>
        <begin position="126"/>
        <end position="176"/>
    </location>
</feature>
<dbReference type="SUPFAM" id="SSF88946">
    <property type="entry name" value="Sigma2 domain of RNA polymerase sigma factors"/>
    <property type="match status" value="1"/>
</dbReference>
<dbReference type="InterPro" id="IPR039425">
    <property type="entry name" value="RNA_pol_sigma-70-like"/>
</dbReference>
<dbReference type="Proteomes" id="UP000250557">
    <property type="component" value="Chromosome"/>
</dbReference>
<dbReference type="Gene3D" id="1.10.1740.10">
    <property type="match status" value="1"/>
</dbReference>
<dbReference type="GeneID" id="91139866"/>
<dbReference type="CDD" id="cd06171">
    <property type="entry name" value="Sigma70_r4"/>
    <property type="match status" value="1"/>
</dbReference>
<feature type="domain" description="RNA polymerase sigma-70 region 2" evidence="5">
    <location>
        <begin position="29"/>
        <end position="94"/>
    </location>
</feature>
<dbReference type="AlphaFoldDB" id="A0AAE6MGP4"/>
<dbReference type="GO" id="GO:0016987">
    <property type="term" value="F:sigma factor activity"/>
    <property type="evidence" value="ECO:0007669"/>
    <property type="project" value="UniProtKB-KW"/>
</dbReference>
<dbReference type="EMBL" id="CP043451">
    <property type="protein sequence ID" value="QEM02392.1"/>
    <property type="molecule type" value="Genomic_DNA"/>
</dbReference>
<reference evidence="7 9" key="1">
    <citation type="submission" date="2019-08" db="EMBL/GenBank/DDBJ databases">
        <title>Comparative genome analysis confer to the adaptation heavy metal polluted environment.</title>
        <authorList>
            <person name="Li Y."/>
        </authorList>
    </citation>
    <scope>NUCLEOTIDE SEQUENCE [LARGE SCALE GENOMIC DNA]</scope>
    <source>
        <strain evidence="7 9">P2</strain>
    </source>
</reference>
<evidence type="ECO:0000256" key="4">
    <source>
        <dbReference type="ARBA" id="ARBA00023163"/>
    </source>
</evidence>
<evidence type="ECO:0000256" key="1">
    <source>
        <dbReference type="ARBA" id="ARBA00010641"/>
    </source>
</evidence>
<protein>
    <submittedName>
        <fullName evidence="7">Sigma-70 family RNA polymerase sigma factor</fullName>
    </submittedName>
</protein>
<dbReference type="InterPro" id="IPR013325">
    <property type="entry name" value="RNA_pol_sigma_r2"/>
</dbReference>
<dbReference type="InterPro" id="IPR036388">
    <property type="entry name" value="WH-like_DNA-bd_sf"/>
</dbReference>
<proteinExistence type="inferred from homology"/>
<organism evidence="7 9">
    <name type="scientific">Mucilaginibacter rubeus</name>
    <dbReference type="NCBI Taxonomy" id="2027860"/>
    <lineage>
        <taxon>Bacteria</taxon>
        <taxon>Pseudomonadati</taxon>
        <taxon>Bacteroidota</taxon>
        <taxon>Sphingobacteriia</taxon>
        <taxon>Sphingobacteriales</taxon>
        <taxon>Sphingobacteriaceae</taxon>
        <taxon>Mucilaginibacter</taxon>
    </lineage>
</organism>
<keyword evidence="3" id="KW-0731">Sigma factor</keyword>
<evidence type="ECO:0000313" key="7">
    <source>
        <dbReference type="EMBL" id="QEM02392.1"/>
    </source>
</evidence>
<dbReference type="InterPro" id="IPR013324">
    <property type="entry name" value="RNA_pol_sigma_r3/r4-like"/>
</dbReference>
<dbReference type="Proteomes" id="UP000663940">
    <property type="component" value="Chromosome"/>
</dbReference>
<comment type="similarity">
    <text evidence="1">Belongs to the sigma-70 factor family. ECF subfamily.</text>
</comment>
<gene>
    <name evidence="7" type="ORF">DIU31_002225</name>
    <name evidence="8" type="ORF">J3L21_25520</name>
</gene>
<evidence type="ECO:0000259" key="6">
    <source>
        <dbReference type="Pfam" id="PF08281"/>
    </source>
</evidence>
<dbReference type="InterPro" id="IPR007627">
    <property type="entry name" value="RNA_pol_sigma70_r2"/>
</dbReference>
<evidence type="ECO:0000256" key="2">
    <source>
        <dbReference type="ARBA" id="ARBA00023015"/>
    </source>
</evidence>
<dbReference type="GO" id="GO:0003677">
    <property type="term" value="F:DNA binding"/>
    <property type="evidence" value="ECO:0007669"/>
    <property type="project" value="InterPro"/>
</dbReference>
<dbReference type="InterPro" id="IPR013249">
    <property type="entry name" value="RNA_pol_sigma70_r4_t2"/>
</dbReference>
<dbReference type="PANTHER" id="PTHR43133">
    <property type="entry name" value="RNA POLYMERASE ECF-TYPE SIGMA FACTO"/>
    <property type="match status" value="1"/>
</dbReference>
<evidence type="ECO:0000256" key="3">
    <source>
        <dbReference type="ARBA" id="ARBA00023082"/>
    </source>
</evidence>
<name>A0AAE6MGP4_9SPHI</name>
<dbReference type="RefSeq" id="WP_090534923.1">
    <property type="nucleotide sequence ID" value="NZ_BMKD01000006.1"/>
</dbReference>
<reference evidence="8 10" key="2">
    <citation type="submission" date="2021-03" db="EMBL/GenBank/DDBJ databases">
        <title>Mucilaginibacter strains isolated from gold and copper mining confer multi heavy-metal resistance.</title>
        <authorList>
            <person name="Li Y."/>
        </authorList>
    </citation>
    <scope>NUCLEOTIDE SEQUENCE [LARGE SCALE GENOMIC DNA]</scope>
    <source>
        <strain evidence="8 10">P2-4</strain>
    </source>
</reference>
<dbReference type="NCBIfam" id="TIGR02937">
    <property type="entry name" value="sigma70-ECF"/>
    <property type="match status" value="1"/>
</dbReference>
<dbReference type="InterPro" id="IPR014284">
    <property type="entry name" value="RNA_pol_sigma-70_dom"/>
</dbReference>
<evidence type="ECO:0000259" key="5">
    <source>
        <dbReference type="Pfam" id="PF04542"/>
    </source>
</evidence>
<dbReference type="Gene3D" id="1.10.10.10">
    <property type="entry name" value="Winged helix-like DNA-binding domain superfamily/Winged helix DNA-binding domain"/>
    <property type="match status" value="1"/>
</dbReference>